<dbReference type="EMBL" id="JQDR03005366">
    <property type="protein sequence ID" value="KAA0201575.1"/>
    <property type="molecule type" value="Genomic_DNA"/>
</dbReference>
<evidence type="ECO:0000256" key="1">
    <source>
        <dbReference type="SAM" id="MobiDB-lite"/>
    </source>
</evidence>
<accession>A0A6A0H995</accession>
<feature type="compositionally biased region" description="Polar residues" evidence="1">
    <location>
        <begin position="57"/>
        <end position="70"/>
    </location>
</feature>
<reference evidence="3" key="1">
    <citation type="submission" date="2014-08" db="EMBL/GenBank/DDBJ databases">
        <authorList>
            <person name="Murali S."/>
            <person name="Richards S."/>
            <person name="Bandaranaike D."/>
            <person name="Bellair M."/>
            <person name="Blankenburg K."/>
            <person name="Chao H."/>
            <person name="Dinh H."/>
            <person name="Doddapaneni H."/>
            <person name="Dugan-Rocha S."/>
            <person name="Elkadiri S."/>
            <person name="Gnanaolivu R."/>
            <person name="Hughes D."/>
            <person name="Lee S."/>
            <person name="Li M."/>
            <person name="Ming W."/>
            <person name="Munidasa M."/>
            <person name="Muniz J."/>
            <person name="Nguyen L."/>
            <person name="Osuji N."/>
            <person name="Pu L.-L."/>
            <person name="Puazo M."/>
            <person name="Skinner E."/>
            <person name="Qu C."/>
            <person name="Quiroz J."/>
            <person name="Raj R."/>
            <person name="Weissenberger G."/>
            <person name="Xin Y."/>
            <person name="Zou X."/>
            <person name="Han Y."/>
            <person name="Worley K."/>
            <person name="Muzny D."/>
            <person name="Gibbs R."/>
        </authorList>
    </citation>
    <scope>NUCLEOTIDE SEQUENCE</scope>
    <source>
        <strain evidence="3">HAZT.00-mixed</strain>
        <tissue evidence="3">Whole organism</tissue>
    </source>
</reference>
<evidence type="ECO:0000259" key="2">
    <source>
        <dbReference type="Pfam" id="PF18701"/>
    </source>
</evidence>
<gene>
    <name evidence="3" type="ORF">HAZT_HAZT003883</name>
</gene>
<evidence type="ECO:0000313" key="3">
    <source>
        <dbReference type="EMBL" id="KAA0201575.1"/>
    </source>
</evidence>
<dbReference type="Pfam" id="PF18701">
    <property type="entry name" value="DUF5641"/>
    <property type="match status" value="1"/>
</dbReference>
<reference evidence="3" key="2">
    <citation type="journal article" date="2018" name="Environ. Sci. Technol.">
        <title>The Toxicogenome of Hyalella azteca: A Model for Sediment Ecotoxicology and Evolutionary Toxicology.</title>
        <authorList>
            <person name="Poynton H.C."/>
            <person name="Hasenbein S."/>
            <person name="Benoit J.B."/>
            <person name="Sepulveda M.S."/>
            <person name="Poelchau M.F."/>
            <person name="Hughes D.S.T."/>
            <person name="Murali S.C."/>
            <person name="Chen S."/>
            <person name="Glastad K.M."/>
            <person name="Goodisman M.A.D."/>
            <person name="Werren J.H."/>
            <person name="Vineis J.H."/>
            <person name="Bowen J.L."/>
            <person name="Friedrich M."/>
            <person name="Jones J."/>
            <person name="Robertson H.M."/>
            <person name="Feyereisen R."/>
            <person name="Mechler-Hickson A."/>
            <person name="Mathers N."/>
            <person name="Lee C.E."/>
            <person name="Colbourne J.K."/>
            <person name="Biales A."/>
            <person name="Johnston J.S."/>
            <person name="Wellborn G.A."/>
            <person name="Rosendale A.J."/>
            <person name="Cridge A.G."/>
            <person name="Munoz-Torres M.C."/>
            <person name="Bain P.A."/>
            <person name="Manny A.R."/>
            <person name="Major K.M."/>
            <person name="Lambert F.N."/>
            <person name="Vulpe C.D."/>
            <person name="Tuck P."/>
            <person name="Blalock B.J."/>
            <person name="Lin Y.Y."/>
            <person name="Smith M.E."/>
            <person name="Ochoa-Acuna H."/>
            <person name="Chen M.M."/>
            <person name="Childers C.P."/>
            <person name="Qu J."/>
            <person name="Dugan S."/>
            <person name="Lee S.L."/>
            <person name="Chao H."/>
            <person name="Dinh H."/>
            <person name="Han Y."/>
            <person name="Doddapaneni H."/>
            <person name="Worley K.C."/>
            <person name="Muzny D.M."/>
            <person name="Gibbs R.A."/>
            <person name="Richards S."/>
        </authorList>
    </citation>
    <scope>NUCLEOTIDE SEQUENCE</scope>
    <source>
        <strain evidence="3">HAZT.00-mixed</strain>
        <tissue evidence="3">Whole organism</tissue>
    </source>
</reference>
<feature type="domain" description="DUF5641" evidence="2">
    <location>
        <begin position="4"/>
        <end position="49"/>
    </location>
</feature>
<dbReference type="Proteomes" id="UP000711488">
    <property type="component" value="Unassembled WGS sequence"/>
</dbReference>
<sequence length="94" mass="10452">MADQRPHQPGDMVVVTDINLPRNQWPLGRVTEAMKSEDGRVRRAKIRISGLMGSNSGVSAGCRWSQQTGSVRGRRGCDESYLDHPIDLADFERA</sequence>
<comment type="caution">
    <text evidence="3">The sequence shown here is derived from an EMBL/GenBank/DDBJ whole genome shotgun (WGS) entry which is preliminary data.</text>
</comment>
<dbReference type="AlphaFoldDB" id="A0A6A0H995"/>
<dbReference type="InterPro" id="IPR040676">
    <property type="entry name" value="DUF5641"/>
</dbReference>
<protein>
    <recommendedName>
        <fullName evidence="2">DUF5641 domain-containing protein</fullName>
    </recommendedName>
</protein>
<name>A0A6A0H995_HYAAZ</name>
<reference evidence="3" key="3">
    <citation type="submission" date="2019-06" db="EMBL/GenBank/DDBJ databases">
        <authorList>
            <person name="Poynton C."/>
            <person name="Hasenbein S."/>
            <person name="Benoit J.B."/>
            <person name="Sepulveda M.S."/>
            <person name="Poelchau M.F."/>
            <person name="Murali S.C."/>
            <person name="Chen S."/>
            <person name="Glastad K.M."/>
            <person name="Werren J.H."/>
            <person name="Vineis J.H."/>
            <person name="Bowen J.L."/>
            <person name="Friedrich M."/>
            <person name="Jones J."/>
            <person name="Robertson H.M."/>
            <person name="Feyereisen R."/>
            <person name="Mechler-Hickson A."/>
            <person name="Mathers N."/>
            <person name="Lee C.E."/>
            <person name="Colbourne J.K."/>
            <person name="Biales A."/>
            <person name="Johnston J.S."/>
            <person name="Wellborn G.A."/>
            <person name="Rosendale A.J."/>
            <person name="Cridge A.G."/>
            <person name="Munoz-Torres M.C."/>
            <person name="Bain P.A."/>
            <person name="Manny A.R."/>
            <person name="Major K.M."/>
            <person name="Lambert F.N."/>
            <person name="Vulpe C.D."/>
            <person name="Tuck P."/>
            <person name="Blalock B.J."/>
            <person name="Lin Y.-Y."/>
            <person name="Smith M.E."/>
            <person name="Ochoa-Acuna H."/>
            <person name="Chen M.-J.M."/>
            <person name="Childers C.P."/>
            <person name="Qu J."/>
            <person name="Dugan S."/>
            <person name="Lee S.L."/>
            <person name="Chao H."/>
            <person name="Dinh H."/>
            <person name="Han Y."/>
            <person name="Doddapaneni H."/>
            <person name="Worley K.C."/>
            <person name="Muzny D.M."/>
            <person name="Gibbs R.A."/>
            <person name="Richards S."/>
        </authorList>
    </citation>
    <scope>NUCLEOTIDE SEQUENCE</scope>
    <source>
        <strain evidence="3">HAZT.00-mixed</strain>
        <tissue evidence="3">Whole organism</tissue>
    </source>
</reference>
<proteinExistence type="predicted"/>
<organism evidence="3">
    <name type="scientific">Hyalella azteca</name>
    <name type="common">Amphipod</name>
    <dbReference type="NCBI Taxonomy" id="294128"/>
    <lineage>
        <taxon>Eukaryota</taxon>
        <taxon>Metazoa</taxon>
        <taxon>Ecdysozoa</taxon>
        <taxon>Arthropoda</taxon>
        <taxon>Crustacea</taxon>
        <taxon>Multicrustacea</taxon>
        <taxon>Malacostraca</taxon>
        <taxon>Eumalacostraca</taxon>
        <taxon>Peracarida</taxon>
        <taxon>Amphipoda</taxon>
        <taxon>Senticaudata</taxon>
        <taxon>Talitrida</taxon>
        <taxon>Talitroidea</taxon>
        <taxon>Hyalellidae</taxon>
        <taxon>Hyalella</taxon>
    </lineage>
</organism>
<feature type="region of interest" description="Disordered" evidence="1">
    <location>
        <begin position="57"/>
        <end position="77"/>
    </location>
</feature>